<sequence>MRVTANDNAFRDWLLKIGDGDLEPTIDIPDDMRQENNLSDTIFDCVCSGQKNIDLADIAILTPKNAEALQINNYILDKLPGLKKTFLSADAPVVEDPSDALNFPTEFLNKMSPSSLPPHELNLKPGCIVMLLRNLDVRKGLCNGTRLIVTQILSRIIVCSFATGHNKHRAVLIPRIDLTVPSMGLLLVFGILVLLDYIYFKLRYTRPNGPPVWYGLPFIGFLPFFILPKPLFRRAYRFFLDKMPNLMIARVLYPSLIVKEPYIAEVQKNEFCLNRSSFAFTDYAGLVVSGKRGFVFFDGGREWLNWRGNRKMNLQALYFLPKAQKFSRISESVSIFLKRCEGEGGRVWEYERDMMFSLCQTACNLNLGRVFESNSVKTMLDTLLDINRASVWFAAITLVVPISVLKFVERHTNFWLKSMAMNRVYREFWRRVVYSTNMDQVEPTNYVEAIMRTKTPDETYEFIRMNVFFNMIAQLLPMVHCVVNALTLAAIHPQLQKRLADEVLRVVGKDELSADHLDDLHYLKAFCNESLRISLPVIGIARHTSADTKLGEYEVPANMSTILCFHSETFSAKHFPEPYVFDPERFVDKNGCFADDPDMALFSRGRRKCPGQEITKMTLHIYFAKILQNFEIISSDKNYKYPAEYDGGISPGVPSLPLKFIRREGAPPIIEFDLDTSLSEIFRQAAREDALGKLSCEF</sequence>
<gene>
    <name evidence="10" type="primary">LOC100905886</name>
</gene>
<keyword evidence="7" id="KW-1133">Transmembrane helix</keyword>
<dbReference type="Pfam" id="PF21530">
    <property type="entry name" value="Pif1_2B_dom"/>
    <property type="match status" value="1"/>
</dbReference>
<keyword evidence="7" id="KW-0812">Transmembrane</keyword>
<evidence type="ECO:0000256" key="5">
    <source>
        <dbReference type="PIRSR" id="PIRSR602401-1"/>
    </source>
</evidence>
<evidence type="ECO:0000256" key="1">
    <source>
        <dbReference type="ARBA" id="ARBA00010617"/>
    </source>
</evidence>
<feature type="transmembrane region" description="Helical" evidence="7">
    <location>
        <begin position="178"/>
        <end position="200"/>
    </location>
</feature>
<dbReference type="SUPFAM" id="SSF52540">
    <property type="entry name" value="P-loop containing nucleoside triphosphate hydrolases"/>
    <property type="match status" value="1"/>
</dbReference>
<reference evidence="10" key="1">
    <citation type="submission" date="2025-08" db="UniProtKB">
        <authorList>
            <consortium name="RefSeq"/>
        </authorList>
    </citation>
    <scope>IDENTIFICATION</scope>
</reference>
<dbReference type="KEGG" id="goe:100905886"/>
<proteinExistence type="inferred from homology"/>
<keyword evidence="4 6" id="KW-0503">Monooxygenase</keyword>
<dbReference type="GO" id="GO:0020037">
    <property type="term" value="F:heme binding"/>
    <property type="evidence" value="ECO:0007669"/>
    <property type="project" value="InterPro"/>
</dbReference>
<dbReference type="GO" id="GO:0005506">
    <property type="term" value="F:iron ion binding"/>
    <property type="evidence" value="ECO:0007669"/>
    <property type="project" value="InterPro"/>
</dbReference>
<dbReference type="PANTHER" id="PTHR24300">
    <property type="entry name" value="CYTOCHROME P450 508A4-RELATED"/>
    <property type="match status" value="1"/>
</dbReference>
<evidence type="ECO:0000313" key="10">
    <source>
        <dbReference type="RefSeq" id="XP_003748197.2"/>
    </source>
</evidence>
<dbReference type="InterPro" id="IPR027417">
    <property type="entry name" value="P-loop_NTPase"/>
</dbReference>
<protein>
    <submittedName>
        <fullName evidence="10">Cytochrome P450 2J6-like</fullName>
    </submittedName>
</protein>
<feature type="transmembrane region" description="Helical" evidence="7">
    <location>
        <begin position="467"/>
        <end position="491"/>
    </location>
</feature>
<keyword evidence="6" id="KW-0560">Oxidoreductase</keyword>
<dbReference type="InterPro" id="IPR002401">
    <property type="entry name" value="Cyt_P450_E_grp-I"/>
</dbReference>
<dbReference type="GO" id="GO:0016712">
    <property type="term" value="F:oxidoreductase activity, acting on paired donors, with incorporation or reduction of molecular oxygen, reduced flavin or flavoprotein as one donor, and incorporation of one atom of oxygen"/>
    <property type="evidence" value="ECO:0007669"/>
    <property type="project" value="TreeGrafter"/>
</dbReference>
<dbReference type="GO" id="GO:0006082">
    <property type="term" value="P:organic acid metabolic process"/>
    <property type="evidence" value="ECO:0007669"/>
    <property type="project" value="TreeGrafter"/>
</dbReference>
<evidence type="ECO:0000256" key="7">
    <source>
        <dbReference type="SAM" id="Phobius"/>
    </source>
</evidence>
<keyword evidence="5 6" id="KW-0349">Heme</keyword>
<dbReference type="Pfam" id="PF00067">
    <property type="entry name" value="p450"/>
    <property type="match status" value="1"/>
</dbReference>
<dbReference type="InterPro" id="IPR017972">
    <property type="entry name" value="Cyt_P450_CS"/>
</dbReference>
<dbReference type="GO" id="GO:0006805">
    <property type="term" value="P:xenobiotic metabolic process"/>
    <property type="evidence" value="ECO:0007669"/>
    <property type="project" value="TreeGrafter"/>
</dbReference>
<feature type="domain" description="DNA helicase Pif1-like 2B" evidence="8">
    <location>
        <begin position="106"/>
        <end position="151"/>
    </location>
</feature>
<dbReference type="GO" id="GO:0005737">
    <property type="term" value="C:cytoplasm"/>
    <property type="evidence" value="ECO:0007669"/>
    <property type="project" value="TreeGrafter"/>
</dbReference>
<accession>A0AAJ6QYN2</accession>
<feature type="binding site" description="axial binding residue" evidence="5">
    <location>
        <position position="609"/>
    </location>
    <ligand>
        <name>heme</name>
        <dbReference type="ChEBI" id="CHEBI:30413"/>
    </ligand>
    <ligandPart>
        <name>Fe</name>
        <dbReference type="ChEBI" id="CHEBI:18248"/>
    </ligandPart>
</feature>
<evidence type="ECO:0000259" key="8">
    <source>
        <dbReference type="Pfam" id="PF21530"/>
    </source>
</evidence>
<dbReference type="InterPro" id="IPR001128">
    <property type="entry name" value="Cyt_P450"/>
</dbReference>
<organism evidence="9 10">
    <name type="scientific">Galendromus occidentalis</name>
    <name type="common">western predatory mite</name>
    <dbReference type="NCBI Taxonomy" id="34638"/>
    <lineage>
        <taxon>Eukaryota</taxon>
        <taxon>Metazoa</taxon>
        <taxon>Ecdysozoa</taxon>
        <taxon>Arthropoda</taxon>
        <taxon>Chelicerata</taxon>
        <taxon>Arachnida</taxon>
        <taxon>Acari</taxon>
        <taxon>Parasitiformes</taxon>
        <taxon>Mesostigmata</taxon>
        <taxon>Gamasina</taxon>
        <taxon>Phytoseioidea</taxon>
        <taxon>Phytoseiidae</taxon>
        <taxon>Typhlodrominae</taxon>
        <taxon>Galendromus</taxon>
    </lineage>
</organism>
<keyword evidence="3 5" id="KW-0408">Iron</keyword>
<dbReference type="AlphaFoldDB" id="A0AAJ6QYN2"/>
<dbReference type="GO" id="GO:0008395">
    <property type="term" value="F:steroid hydroxylase activity"/>
    <property type="evidence" value="ECO:0007669"/>
    <property type="project" value="TreeGrafter"/>
</dbReference>
<dbReference type="GeneID" id="100905886"/>
<dbReference type="InterPro" id="IPR049163">
    <property type="entry name" value="Pif1-like_2B_dom"/>
</dbReference>
<dbReference type="InterPro" id="IPR050182">
    <property type="entry name" value="Cytochrome_P450_fam2"/>
</dbReference>
<dbReference type="PANTHER" id="PTHR24300:SF403">
    <property type="entry name" value="CYTOCHROME P450 306A1"/>
    <property type="match status" value="1"/>
</dbReference>
<name>A0AAJ6QYN2_9ACAR</name>
<feature type="transmembrane region" description="Helical" evidence="7">
    <location>
        <begin position="212"/>
        <end position="232"/>
    </location>
</feature>
<dbReference type="InterPro" id="IPR036396">
    <property type="entry name" value="Cyt_P450_sf"/>
</dbReference>
<evidence type="ECO:0000256" key="2">
    <source>
        <dbReference type="ARBA" id="ARBA00022723"/>
    </source>
</evidence>
<dbReference type="RefSeq" id="XP_003748197.2">
    <property type="nucleotide sequence ID" value="XM_003748149.2"/>
</dbReference>
<dbReference type="PRINTS" id="PR00463">
    <property type="entry name" value="EP450I"/>
</dbReference>
<evidence type="ECO:0000256" key="4">
    <source>
        <dbReference type="ARBA" id="ARBA00023033"/>
    </source>
</evidence>
<dbReference type="PROSITE" id="PS00086">
    <property type="entry name" value="CYTOCHROME_P450"/>
    <property type="match status" value="1"/>
</dbReference>
<dbReference type="Gene3D" id="1.10.630.10">
    <property type="entry name" value="Cytochrome P450"/>
    <property type="match status" value="1"/>
</dbReference>
<comment type="similarity">
    <text evidence="1 6">Belongs to the cytochrome P450 family.</text>
</comment>
<evidence type="ECO:0000256" key="6">
    <source>
        <dbReference type="RuleBase" id="RU000461"/>
    </source>
</evidence>
<dbReference type="Proteomes" id="UP000694867">
    <property type="component" value="Unplaced"/>
</dbReference>
<keyword evidence="7" id="KW-0472">Membrane</keyword>
<comment type="cofactor">
    <cofactor evidence="5">
        <name>heme</name>
        <dbReference type="ChEBI" id="CHEBI:30413"/>
    </cofactor>
</comment>
<keyword evidence="9" id="KW-1185">Reference proteome</keyword>
<keyword evidence="2 5" id="KW-0479">Metal-binding</keyword>
<evidence type="ECO:0000313" key="9">
    <source>
        <dbReference type="Proteomes" id="UP000694867"/>
    </source>
</evidence>
<dbReference type="SUPFAM" id="SSF48264">
    <property type="entry name" value="Cytochrome P450"/>
    <property type="match status" value="1"/>
</dbReference>
<evidence type="ECO:0000256" key="3">
    <source>
        <dbReference type="ARBA" id="ARBA00023004"/>
    </source>
</evidence>